<evidence type="ECO:0000313" key="2">
    <source>
        <dbReference type="EnsemblMetazoa" id="XP_003241799.1"/>
    </source>
</evidence>
<keyword evidence="3" id="KW-1185">Reference proteome</keyword>
<protein>
    <submittedName>
        <fullName evidence="2">Uncharacterized protein</fullName>
    </submittedName>
</protein>
<proteinExistence type="predicted"/>
<keyword evidence="1" id="KW-1133">Transmembrane helix</keyword>
<reference evidence="2" key="2">
    <citation type="submission" date="2022-06" db="UniProtKB">
        <authorList>
            <consortium name="EnsemblMetazoa"/>
        </authorList>
    </citation>
    <scope>IDENTIFICATION</scope>
</reference>
<keyword evidence="1" id="KW-0472">Membrane</keyword>
<organism evidence="2 3">
    <name type="scientific">Acyrthosiphon pisum</name>
    <name type="common">Pea aphid</name>
    <dbReference type="NCBI Taxonomy" id="7029"/>
    <lineage>
        <taxon>Eukaryota</taxon>
        <taxon>Metazoa</taxon>
        <taxon>Ecdysozoa</taxon>
        <taxon>Arthropoda</taxon>
        <taxon>Hexapoda</taxon>
        <taxon>Insecta</taxon>
        <taxon>Pterygota</taxon>
        <taxon>Neoptera</taxon>
        <taxon>Paraneoptera</taxon>
        <taxon>Hemiptera</taxon>
        <taxon>Sternorrhyncha</taxon>
        <taxon>Aphidomorpha</taxon>
        <taxon>Aphidoidea</taxon>
        <taxon>Aphididae</taxon>
        <taxon>Macrosiphini</taxon>
        <taxon>Acyrthosiphon</taxon>
    </lineage>
</organism>
<dbReference type="Proteomes" id="UP000007819">
    <property type="component" value="Chromosome X"/>
</dbReference>
<sequence length="170" mass="19132">MEQNTEPSMSTLWSRCRIVGFINVIYFGFLLILLLLIMAFSIITVLLVKSSESEAAKDKTQMPDLMKNHFVLLMIILCSLCIIMLIFFIVFIRVNYGITSETPHDNGVITGRWLIYHKVLFCIHIIPTIISIAGGLGILITDVIILIIMAIEIYVVNAYHTKVTQTGGII</sequence>
<feature type="transmembrane region" description="Helical" evidence="1">
    <location>
        <begin position="113"/>
        <end position="130"/>
    </location>
</feature>
<feature type="transmembrane region" description="Helical" evidence="1">
    <location>
        <begin position="136"/>
        <end position="156"/>
    </location>
</feature>
<dbReference type="EnsemblMetazoa" id="XM_003241751.4">
    <property type="protein sequence ID" value="XP_003241799.1"/>
    <property type="gene ID" value="LOC100569622"/>
</dbReference>
<keyword evidence="1" id="KW-0812">Transmembrane</keyword>
<evidence type="ECO:0000256" key="1">
    <source>
        <dbReference type="SAM" id="Phobius"/>
    </source>
</evidence>
<dbReference type="GeneID" id="100569622"/>
<feature type="transmembrane region" description="Helical" evidence="1">
    <location>
        <begin position="21"/>
        <end position="48"/>
    </location>
</feature>
<dbReference type="RefSeq" id="XP_003241799.1">
    <property type="nucleotide sequence ID" value="XM_003241751.3"/>
</dbReference>
<name>A0A8R2A9H2_ACYPI</name>
<feature type="transmembrane region" description="Helical" evidence="1">
    <location>
        <begin position="68"/>
        <end position="92"/>
    </location>
</feature>
<accession>A0A8R2A9H2</accession>
<dbReference type="KEGG" id="api:100569622"/>
<dbReference type="AlphaFoldDB" id="A0A8R2A9H2"/>
<evidence type="ECO:0000313" key="3">
    <source>
        <dbReference type="Proteomes" id="UP000007819"/>
    </source>
</evidence>
<reference evidence="3" key="1">
    <citation type="submission" date="2010-06" db="EMBL/GenBank/DDBJ databases">
        <authorList>
            <person name="Jiang H."/>
            <person name="Abraham K."/>
            <person name="Ali S."/>
            <person name="Alsbrooks S.L."/>
            <person name="Anim B.N."/>
            <person name="Anosike U.S."/>
            <person name="Attaway T."/>
            <person name="Bandaranaike D.P."/>
            <person name="Battles P.K."/>
            <person name="Bell S.N."/>
            <person name="Bell A.V."/>
            <person name="Beltran B."/>
            <person name="Bickham C."/>
            <person name="Bustamante Y."/>
            <person name="Caleb T."/>
            <person name="Canada A."/>
            <person name="Cardenas V."/>
            <person name="Carter K."/>
            <person name="Chacko J."/>
            <person name="Chandrabose M.N."/>
            <person name="Chavez D."/>
            <person name="Chavez A."/>
            <person name="Chen L."/>
            <person name="Chu H.-S."/>
            <person name="Claassen K.J."/>
            <person name="Cockrell R."/>
            <person name="Collins M."/>
            <person name="Cooper J.A."/>
            <person name="Cree A."/>
            <person name="Curry S.M."/>
            <person name="Da Y."/>
            <person name="Dao M.D."/>
            <person name="Das B."/>
            <person name="Davila M.-L."/>
            <person name="Davy-Carroll L."/>
            <person name="Denson S."/>
            <person name="Dinh H."/>
            <person name="Ebong V.E."/>
            <person name="Edwards J.R."/>
            <person name="Egan A."/>
            <person name="El-Daye J."/>
            <person name="Escobedo L."/>
            <person name="Fernandez S."/>
            <person name="Fernando P.R."/>
            <person name="Flagg N."/>
            <person name="Forbes L.D."/>
            <person name="Fowler R.G."/>
            <person name="Fu Q."/>
            <person name="Gabisi R.A."/>
            <person name="Ganer J."/>
            <person name="Garbino Pronczuk A."/>
            <person name="Garcia R.M."/>
            <person name="Garner T."/>
            <person name="Garrett T.E."/>
            <person name="Gonzalez D.A."/>
            <person name="Hamid H."/>
            <person name="Hawkins E.S."/>
            <person name="Hirani K."/>
            <person name="Hogues M.E."/>
            <person name="Hollins B."/>
            <person name="Hsiao C.-H."/>
            <person name="Jabil R."/>
            <person name="James M.L."/>
            <person name="Jhangiani S.N."/>
            <person name="Johnson B."/>
            <person name="Johnson Q."/>
            <person name="Joshi V."/>
            <person name="Kalu J.B."/>
            <person name="Kam C."/>
            <person name="Kashfia A."/>
            <person name="Keebler J."/>
            <person name="Kisamo H."/>
            <person name="Kovar C.L."/>
            <person name="Lago L.A."/>
            <person name="Lai C.-Y."/>
            <person name="Laidlaw J."/>
            <person name="Lara F."/>
            <person name="Le T.-K."/>
            <person name="Lee S.L."/>
            <person name="Legall F.H."/>
            <person name="Lemon S.J."/>
            <person name="Lewis L.R."/>
            <person name="Li B."/>
            <person name="Liu Y."/>
            <person name="Liu Y.-S."/>
            <person name="Lopez J."/>
            <person name="Lozado R.J."/>
            <person name="Lu J."/>
            <person name="Madu R.C."/>
            <person name="Maheshwari M."/>
            <person name="Maheshwari R."/>
            <person name="Malloy K."/>
            <person name="Martinez E."/>
            <person name="Mathew T."/>
            <person name="Mercado I.C."/>
            <person name="Mercado C."/>
            <person name="Meyer B."/>
            <person name="Montgomery K."/>
            <person name="Morgan M.B."/>
            <person name="Munidasa M."/>
            <person name="Nazareth L.V."/>
            <person name="Nelson J."/>
            <person name="Ng B.M."/>
            <person name="Nguyen N.B."/>
            <person name="Nguyen P.Q."/>
            <person name="Nguyen T."/>
            <person name="Obregon M."/>
            <person name="Okwuonu G.O."/>
            <person name="Onwere C.G."/>
            <person name="Orozco G."/>
            <person name="Parra A."/>
            <person name="Patel S."/>
            <person name="Patil S."/>
            <person name="Perez A."/>
            <person name="Perez Y."/>
            <person name="Pham C."/>
            <person name="Primus E.L."/>
            <person name="Pu L.-L."/>
            <person name="Puazo M."/>
            <person name="Qin X."/>
            <person name="Quiroz J.B."/>
            <person name="Reese J."/>
            <person name="Richards S."/>
            <person name="Rives C.M."/>
            <person name="Robberts R."/>
            <person name="Ruiz S.J."/>
            <person name="Ruiz M.J."/>
            <person name="Santibanez J."/>
            <person name="Schneider B.W."/>
            <person name="Sisson I."/>
            <person name="Smith M."/>
            <person name="Sodergren E."/>
            <person name="Song X.-Z."/>
            <person name="Song B.B."/>
            <person name="Summersgill H."/>
            <person name="Thelus R."/>
            <person name="Thornton R.D."/>
            <person name="Trejos Z.Y."/>
            <person name="Usmani K."/>
            <person name="Vattathil S."/>
            <person name="Villasana D."/>
            <person name="Walker D.L."/>
            <person name="Wang S."/>
            <person name="Wang K."/>
            <person name="White C.S."/>
            <person name="Williams A.C."/>
            <person name="Williamson J."/>
            <person name="Wilson K."/>
            <person name="Woghiren I.O."/>
            <person name="Woodworth J.R."/>
            <person name="Worley K.C."/>
            <person name="Wright R.A."/>
            <person name="Wu W."/>
            <person name="Young L."/>
            <person name="Zhang L."/>
            <person name="Zhang J."/>
            <person name="Zhu Y."/>
            <person name="Muzny D.M."/>
            <person name="Weinstock G."/>
            <person name="Gibbs R.A."/>
        </authorList>
    </citation>
    <scope>NUCLEOTIDE SEQUENCE [LARGE SCALE GENOMIC DNA]</scope>
    <source>
        <strain evidence="3">LSR1</strain>
    </source>
</reference>